<gene>
    <name evidence="1" type="ORF">S03H2_21131</name>
</gene>
<evidence type="ECO:0000313" key="1">
    <source>
        <dbReference type="EMBL" id="GAH42609.1"/>
    </source>
</evidence>
<evidence type="ECO:0008006" key="2">
    <source>
        <dbReference type="Google" id="ProtNLM"/>
    </source>
</evidence>
<protein>
    <recommendedName>
        <fullName evidence="2">Replication protein</fullName>
    </recommendedName>
</protein>
<reference evidence="1" key="1">
    <citation type="journal article" date="2014" name="Front. Microbiol.">
        <title>High frequency of phylogenetically diverse reductive dehalogenase-homologous genes in deep subseafloor sedimentary metagenomes.</title>
        <authorList>
            <person name="Kawai M."/>
            <person name="Futagami T."/>
            <person name="Toyoda A."/>
            <person name="Takaki Y."/>
            <person name="Nishi S."/>
            <person name="Hori S."/>
            <person name="Arai W."/>
            <person name="Tsubouchi T."/>
            <person name="Morono Y."/>
            <person name="Uchiyama I."/>
            <person name="Ito T."/>
            <person name="Fujiyama A."/>
            <person name="Inagaki F."/>
            <person name="Takami H."/>
        </authorList>
    </citation>
    <scope>NUCLEOTIDE SEQUENCE</scope>
    <source>
        <strain evidence="1">Expedition CK06-06</strain>
    </source>
</reference>
<sequence>KNQQNLPLMVKCLFDCFKKLRNTDSWKFHVKGGAFVIEVKGTPGSWHVHLHILIESRRYEWEDLLRLWMKISPGRGVWIRNIPPGQGVRYLTKYITKTEVPDCDKAVLNDALKGTRLFQPFGSWYALNITYKPPPKQCRNCDDPCFLIMSDLFDEGFVVHEKDFGP</sequence>
<dbReference type="EMBL" id="BARU01011214">
    <property type="protein sequence ID" value="GAH42609.1"/>
    <property type="molecule type" value="Genomic_DNA"/>
</dbReference>
<accession>X1GLW6</accession>
<feature type="non-terminal residue" evidence="1">
    <location>
        <position position="1"/>
    </location>
</feature>
<dbReference type="AlphaFoldDB" id="X1GLW6"/>
<name>X1GLW6_9ZZZZ</name>
<organism evidence="1">
    <name type="scientific">marine sediment metagenome</name>
    <dbReference type="NCBI Taxonomy" id="412755"/>
    <lineage>
        <taxon>unclassified sequences</taxon>
        <taxon>metagenomes</taxon>
        <taxon>ecological metagenomes</taxon>
    </lineage>
</organism>
<proteinExistence type="predicted"/>
<comment type="caution">
    <text evidence="1">The sequence shown here is derived from an EMBL/GenBank/DDBJ whole genome shotgun (WGS) entry which is preliminary data.</text>
</comment>